<organism evidence="7 8">
    <name type="scientific">Parastrongyloides trichosuri</name>
    <name type="common">Possum-specific nematode worm</name>
    <dbReference type="NCBI Taxonomy" id="131310"/>
    <lineage>
        <taxon>Eukaryota</taxon>
        <taxon>Metazoa</taxon>
        <taxon>Ecdysozoa</taxon>
        <taxon>Nematoda</taxon>
        <taxon>Chromadorea</taxon>
        <taxon>Rhabditida</taxon>
        <taxon>Tylenchina</taxon>
        <taxon>Panagrolaimomorpha</taxon>
        <taxon>Strongyloidoidea</taxon>
        <taxon>Strongyloididae</taxon>
        <taxon>Parastrongyloides</taxon>
    </lineage>
</organism>
<evidence type="ECO:0000256" key="1">
    <source>
        <dbReference type="ARBA" id="ARBA00013201"/>
    </source>
</evidence>
<name>A0A0N4Z480_PARTI</name>
<evidence type="ECO:0000256" key="3">
    <source>
        <dbReference type="ARBA" id="ARBA00022963"/>
    </source>
</evidence>
<evidence type="ECO:0000256" key="6">
    <source>
        <dbReference type="PIRSR" id="PIRSR018169-1"/>
    </source>
</evidence>
<accession>A0A0N4Z480</accession>
<evidence type="ECO:0000256" key="4">
    <source>
        <dbReference type="ARBA" id="ARBA00023098"/>
    </source>
</evidence>
<dbReference type="AlphaFoldDB" id="A0A0N4Z480"/>
<feature type="active site" description="Charge relay system" evidence="6">
    <location>
        <position position="356"/>
    </location>
</feature>
<feature type="active site" description="Nucleophile" evidence="6">
    <location>
        <position position="276"/>
    </location>
</feature>
<evidence type="ECO:0000256" key="5">
    <source>
        <dbReference type="PIRNR" id="PIRNR018169"/>
    </source>
</evidence>
<dbReference type="EC" id="3.1.1.47" evidence="1 5"/>
<sequence length="437" mass="49867">MGLIYSLPYTGEYSPKLPIIGLGKYKVSCSDLMIDGGNDSIKINDEGKKEIDKKLGTFVRLYYPNKINDFVSDGKENSDKEKKKYPLWVPRTEYFTGLADYQEMSRIKLRTMMNMVVGQRRIPATWQEKLIEGEDNNISDKFPVIIFSHGLSGCRHFYTVVCTALASYGYIVAALEHRDLTSCWTYKLSYDNDCKHKIETSIPMRMVVSEYKDIKLRGKQVMTRVKEYEDLFNVLEQLNIGALGTSQSRVLLGDEFDWGQFTNKLDLSNTFLVGHSFGATSAIAALGKTDLFKAAVCLDAWMDPIKVNMLHNIDKPCLFFNIESFQFPENVKRILVVNKDGNKRNGFMYTFKDAVHQSFSDFSFIHPGYIGKAAGLQGSVDPLHIGEVTMEMIHSYFQKLIIDEDAKESLEDIRKRYDFIVNGTTLEVNNCELVEKL</sequence>
<dbReference type="GO" id="GO:0003847">
    <property type="term" value="F:1-alkyl-2-acetylglycerophosphocholine esterase activity"/>
    <property type="evidence" value="ECO:0007669"/>
    <property type="project" value="UniProtKB-UniRule"/>
</dbReference>
<keyword evidence="7" id="KW-1185">Reference proteome</keyword>
<dbReference type="WBParaSite" id="PTRK_0000180100.1">
    <property type="protein sequence ID" value="PTRK_0000180100.1"/>
    <property type="gene ID" value="PTRK_0000180100"/>
</dbReference>
<protein>
    <recommendedName>
        <fullName evidence="1 5">1-alkyl-2-acetylglycerophosphocholine esterase</fullName>
        <ecNumber evidence="1 5">3.1.1.47</ecNumber>
    </recommendedName>
</protein>
<comment type="catalytic activity">
    <reaction evidence="5">
        <text>a 1-O-alkyl-2-acetyl-sn-glycero-3-phosphocholine + H2O = a 1-O-alkyl-sn-glycero-3-phosphocholine + acetate + H(+)</text>
        <dbReference type="Rhea" id="RHEA:17777"/>
        <dbReference type="ChEBI" id="CHEBI:15377"/>
        <dbReference type="ChEBI" id="CHEBI:15378"/>
        <dbReference type="ChEBI" id="CHEBI:30089"/>
        <dbReference type="ChEBI" id="CHEBI:30909"/>
        <dbReference type="ChEBI" id="CHEBI:36707"/>
        <dbReference type="EC" id="3.1.1.47"/>
    </reaction>
</comment>
<keyword evidence="4 5" id="KW-0443">Lipid metabolism</keyword>
<dbReference type="PIRSF" id="PIRSF018169">
    <property type="entry name" value="PAF_acetylhydrolase"/>
    <property type="match status" value="1"/>
</dbReference>
<keyword evidence="3 5" id="KW-0442">Lipid degradation</keyword>
<evidence type="ECO:0000256" key="2">
    <source>
        <dbReference type="ARBA" id="ARBA00022801"/>
    </source>
</evidence>
<reference evidence="8" key="1">
    <citation type="submission" date="2017-02" db="UniProtKB">
        <authorList>
            <consortium name="WormBaseParasite"/>
        </authorList>
    </citation>
    <scope>IDENTIFICATION</scope>
</reference>
<dbReference type="GO" id="GO:0016042">
    <property type="term" value="P:lipid catabolic process"/>
    <property type="evidence" value="ECO:0007669"/>
    <property type="project" value="UniProtKB-KW"/>
</dbReference>
<keyword evidence="2 5" id="KW-0378">Hydrolase</keyword>
<dbReference type="InterPro" id="IPR029058">
    <property type="entry name" value="AB_hydrolase_fold"/>
</dbReference>
<proteinExistence type="predicted"/>
<evidence type="ECO:0000313" key="8">
    <source>
        <dbReference type="WBParaSite" id="PTRK_0000180100.1"/>
    </source>
</evidence>
<dbReference type="Pfam" id="PF03403">
    <property type="entry name" value="PAF-AH_p_II"/>
    <property type="match status" value="1"/>
</dbReference>
<dbReference type="PANTHER" id="PTHR10272:SF0">
    <property type="entry name" value="PLATELET-ACTIVATING FACTOR ACETYLHYDROLASE"/>
    <property type="match status" value="1"/>
</dbReference>
<evidence type="ECO:0000313" key="7">
    <source>
        <dbReference type="Proteomes" id="UP000038045"/>
    </source>
</evidence>
<dbReference type="InterPro" id="IPR016715">
    <property type="entry name" value="PAF_acetylhydro_eukaryote"/>
</dbReference>
<dbReference type="Proteomes" id="UP000038045">
    <property type="component" value="Unplaced"/>
</dbReference>
<dbReference type="STRING" id="131310.A0A0N4Z480"/>
<feature type="active site" description="Charge relay system" evidence="6">
    <location>
        <position position="299"/>
    </location>
</feature>
<dbReference type="PANTHER" id="PTHR10272">
    <property type="entry name" value="PLATELET-ACTIVATING FACTOR ACETYLHYDROLASE"/>
    <property type="match status" value="1"/>
</dbReference>
<dbReference type="SUPFAM" id="SSF53474">
    <property type="entry name" value="alpha/beta-Hydrolases"/>
    <property type="match status" value="1"/>
</dbReference>
<dbReference type="Gene3D" id="3.40.50.1820">
    <property type="entry name" value="alpha/beta hydrolase"/>
    <property type="match status" value="1"/>
</dbReference>